<dbReference type="SUPFAM" id="SSF56112">
    <property type="entry name" value="Protein kinase-like (PK-like)"/>
    <property type="match status" value="1"/>
</dbReference>
<dbReference type="EC" id="2.7.1.81" evidence="8"/>
<keyword evidence="3" id="KW-0963">Cytoplasm</keyword>
<evidence type="ECO:0000256" key="5">
    <source>
        <dbReference type="ARBA" id="ARBA00022777"/>
    </source>
</evidence>
<dbReference type="PANTHER" id="PTHR21064:SF1">
    <property type="entry name" value="HYDROXYLYSINE KINASE"/>
    <property type="match status" value="1"/>
</dbReference>
<evidence type="ECO:0000256" key="7">
    <source>
        <dbReference type="ARBA" id="ARBA00037368"/>
    </source>
</evidence>
<feature type="domain" description="Aminoglycoside phosphotransferase" evidence="10">
    <location>
        <begin position="166"/>
        <end position="349"/>
    </location>
</feature>
<evidence type="ECO:0000256" key="3">
    <source>
        <dbReference type="ARBA" id="ARBA00022490"/>
    </source>
</evidence>
<protein>
    <recommendedName>
        <fullName evidence="9">Hydroxylysine kinase</fullName>
        <ecNumber evidence="8">2.7.1.81</ecNumber>
    </recommendedName>
</protein>
<dbReference type="eggNOG" id="ENOG502QT7T">
    <property type="taxonomic scope" value="Eukaryota"/>
</dbReference>
<comment type="function">
    <text evidence="7">Catalyzes the GTP-dependent phosphorylation of 5-hydroxy-L-lysine.</text>
</comment>
<gene>
    <name evidence="11" type="ORF">Bathy02g06050</name>
</gene>
<comment type="subcellular location">
    <subcellularLocation>
        <location evidence="1">Cytoplasm</location>
    </subcellularLocation>
</comment>
<dbReference type="RefSeq" id="XP_007514763.1">
    <property type="nucleotide sequence ID" value="XM_007514701.1"/>
</dbReference>
<name>K8F0G3_9CHLO</name>
<comment type="similarity">
    <text evidence="2">Belongs to the aminoglycoside phosphotransferase family.</text>
</comment>
<dbReference type="PANTHER" id="PTHR21064">
    <property type="entry name" value="AMINOGLYCOSIDE PHOSPHOTRANSFERASE DOMAIN-CONTAINING PROTEIN-RELATED"/>
    <property type="match status" value="1"/>
</dbReference>
<evidence type="ECO:0000256" key="6">
    <source>
        <dbReference type="ARBA" id="ARBA00036820"/>
    </source>
</evidence>
<dbReference type="Gene3D" id="3.90.1200.10">
    <property type="match status" value="1"/>
</dbReference>
<reference evidence="11 12" key="1">
    <citation type="submission" date="2011-10" db="EMBL/GenBank/DDBJ databases">
        <authorList>
            <person name="Genoscope - CEA"/>
        </authorList>
    </citation>
    <scope>NUCLEOTIDE SEQUENCE [LARGE SCALE GENOMIC DNA]</scope>
    <source>
        <strain evidence="11 12">RCC 1105</strain>
    </source>
</reference>
<dbReference type="GO" id="GO:0005737">
    <property type="term" value="C:cytoplasm"/>
    <property type="evidence" value="ECO:0007669"/>
    <property type="project" value="UniProtKB-SubCell"/>
</dbReference>
<dbReference type="GO" id="GO:0047992">
    <property type="term" value="F:hydroxylysine kinase activity"/>
    <property type="evidence" value="ECO:0007669"/>
    <property type="project" value="UniProtKB-EC"/>
</dbReference>
<evidence type="ECO:0000256" key="9">
    <source>
        <dbReference type="ARBA" id="ARBA00040505"/>
    </source>
</evidence>
<organism evidence="11 12">
    <name type="scientific">Bathycoccus prasinos</name>
    <dbReference type="NCBI Taxonomy" id="41875"/>
    <lineage>
        <taxon>Eukaryota</taxon>
        <taxon>Viridiplantae</taxon>
        <taxon>Chlorophyta</taxon>
        <taxon>Mamiellophyceae</taxon>
        <taxon>Mamiellales</taxon>
        <taxon>Bathycoccaceae</taxon>
        <taxon>Bathycoccus</taxon>
    </lineage>
</organism>
<keyword evidence="4" id="KW-0808">Transferase</keyword>
<dbReference type="InterPro" id="IPR050249">
    <property type="entry name" value="Pseudomonas-type_ThrB"/>
</dbReference>
<keyword evidence="5" id="KW-0418">Kinase</keyword>
<evidence type="ECO:0000256" key="2">
    <source>
        <dbReference type="ARBA" id="ARBA00006219"/>
    </source>
</evidence>
<dbReference type="InterPro" id="IPR002575">
    <property type="entry name" value="Aminoglycoside_PTrfase"/>
</dbReference>
<dbReference type="AlphaFoldDB" id="K8F0G3"/>
<sequence>MKKSQRDETERKKFRPLCSKEHALRVWMTQYSYFFDRSNSNPNEAEEIEKITMLDSYDDANFLFHVFNDIFKSKDKNENESKNRPITKFIVKFHNGVDSVEPNARLLDCHEFAMDWLSEKNICTSAVMLTKSGATRFEWTDGDSTNNDSNNDHINNSAEKNQMKHAVKVLRYVEGTLLIDVVNALAEKPEEQKAFWRRVGEFVGEISASFLQWNPETPSIKEDGKRLYRTLATRESLWDVRNFEDVRMFVDALKSKGEGLIKDENAIEQVFEWYEERVNSIRDDAKKLRMSVIHNDLNESNILVTASDWKERVKNDNIDVLNDFACIDFGDICVSWTVIEIATAMAYCALATPNAPIESCEKMLAGYAKTFSLNEHEIKVLPVLLMSRVATSLVMGLYSHHFKSTEDAGCGENQVKKEEKEGEFQDNTAYLLKSQETGWNILEAFIRETPEKLANAYAGIFAHRL</sequence>
<dbReference type="InterPro" id="IPR011009">
    <property type="entry name" value="Kinase-like_dom_sf"/>
</dbReference>
<dbReference type="STRING" id="41875.K8F0G3"/>
<proteinExistence type="inferred from homology"/>
<evidence type="ECO:0000313" key="12">
    <source>
        <dbReference type="Proteomes" id="UP000198341"/>
    </source>
</evidence>
<dbReference type="Proteomes" id="UP000198341">
    <property type="component" value="Chromosome 2"/>
</dbReference>
<evidence type="ECO:0000256" key="4">
    <source>
        <dbReference type="ARBA" id="ARBA00022679"/>
    </source>
</evidence>
<dbReference type="OrthoDB" id="496377at2759"/>
<dbReference type="GeneID" id="19017720"/>
<dbReference type="EMBL" id="FO082277">
    <property type="protein sequence ID" value="CCO15003.1"/>
    <property type="molecule type" value="Genomic_DNA"/>
</dbReference>
<evidence type="ECO:0000259" key="10">
    <source>
        <dbReference type="Pfam" id="PF01636"/>
    </source>
</evidence>
<dbReference type="Pfam" id="PF01636">
    <property type="entry name" value="APH"/>
    <property type="match status" value="1"/>
</dbReference>
<evidence type="ECO:0000256" key="1">
    <source>
        <dbReference type="ARBA" id="ARBA00004496"/>
    </source>
</evidence>
<keyword evidence="12" id="KW-1185">Reference proteome</keyword>
<comment type="catalytic activity">
    <reaction evidence="6">
        <text>(5R)-5-hydroxy-L-lysine + GTP = (5R)-5-phosphooxy-L-lysine + GDP + H(+)</text>
        <dbReference type="Rhea" id="RHEA:19049"/>
        <dbReference type="ChEBI" id="CHEBI:15378"/>
        <dbReference type="ChEBI" id="CHEBI:37565"/>
        <dbReference type="ChEBI" id="CHEBI:57882"/>
        <dbReference type="ChEBI" id="CHEBI:58189"/>
        <dbReference type="ChEBI" id="CHEBI:58357"/>
        <dbReference type="EC" id="2.7.1.81"/>
    </reaction>
</comment>
<evidence type="ECO:0000256" key="8">
    <source>
        <dbReference type="ARBA" id="ARBA00038873"/>
    </source>
</evidence>
<accession>K8F0G3</accession>
<dbReference type="KEGG" id="bpg:Bathy02g06050"/>
<evidence type="ECO:0000313" key="11">
    <source>
        <dbReference type="EMBL" id="CCO15003.1"/>
    </source>
</evidence>